<feature type="binding site" evidence="3">
    <location>
        <position position="146"/>
    </location>
    <ligand>
        <name>Mn(2+)</name>
        <dbReference type="ChEBI" id="CHEBI:29035"/>
        <label>2</label>
    </ligand>
</feature>
<evidence type="ECO:0000259" key="4">
    <source>
        <dbReference type="Pfam" id="PF07687"/>
    </source>
</evidence>
<dbReference type="InterPro" id="IPR002933">
    <property type="entry name" value="Peptidase_M20"/>
</dbReference>
<evidence type="ECO:0000256" key="1">
    <source>
        <dbReference type="ARBA" id="ARBA00006153"/>
    </source>
</evidence>
<keyword evidence="2" id="KW-0378">Hydrolase</keyword>
<organism evidence="5 6">
    <name type="scientific">Cyclostephanos tholiformis</name>
    <dbReference type="NCBI Taxonomy" id="382380"/>
    <lineage>
        <taxon>Eukaryota</taxon>
        <taxon>Sar</taxon>
        <taxon>Stramenopiles</taxon>
        <taxon>Ochrophyta</taxon>
        <taxon>Bacillariophyta</taxon>
        <taxon>Coscinodiscophyceae</taxon>
        <taxon>Thalassiosirophycidae</taxon>
        <taxon>Stephanodiscales</taxon>
        <taxon>Stephanodiscaceae</taxon>
        <taxon>Cyclostephanos</taxon>
    </lineage>
</organism>
<dbReference type="GO" id="GO:0016787">
    <property type="term" value="F:hydrolase activity"/>
    <property type="evidence" value="ECO:0007669"/>
    <property type="project" value="UniProtKB-KW"/>
</dbReference>
<comment type="cofactor">
    <cofactor evidence="3">
        <name>Mn(2+)</name>
        <dbReference type="ChEBI" id="CHEBI:29035"/>
    </cofactor>
    <text evidence="3">The Mn(2+) ion enhances activity.</text>
</comment>
<dbReference type="PANTHER" id="PTHR11014">
    <property type="entry name" value="PEPTIDASE M20 FAMILY MEMBER"/>
    <property type="match status" value="1"/>
</dbReference>
<protein>
    <recommendedName>
        <fullName evidence="4">Peptidase M20 dimerisation domain-containing protein</fullName>
    </recommendedName>
</protein>
<dbReference type="SUPFAM" id="SSF55031">
    <property type="entry name" value="Bacterial exopeptidase dimerisation domain"/>
    <property type="match status" value="1"/>
</dbReference>
<dbReference type="Proteomes" id="UP001530377">
    <property type="component" value="Unassembled WGS sequence"/>
</dbReference>
<keyword evidence="6" id="KW-1185">Reference proteome</keyword>
<dbReference type="InterPro" id="IPR011650">
    <property type="entry name" value="Peptidase_M20_dimer"/>
</dbReference>
<dbReference type="Pfam" id="PF07687">
    <property type="entry name" value="M20_dimer"/>
    <property type="match status" value="1"/>
</dbReference>
<dbReference type="PANTHER" id="PTHR11014:SF63">
    <property type="entry name" value="METALLOPEPTIDASE, PUTATIVE (AFU_ORTHOLOGUE AFUA_6G09600)-RELATED"/>
    <property type="match status" value="1"/>
</dbReference>
<comment type="caution">
    <text evidence="5">The sequence shown here is derived from an EMBL/GenBank/DDBJ whole genome shotgun (WGS) entry which is preliminary data.</text>
</comment>
<feature type="binding site" evidence="3">
    <location>
        <position position="212"/>
    </location>
    <ligand>
        <name>Mn(2+)</name>
        <dbReference type="ChEBI" id="CHEBI:29035"/>
        <label>2</label>
    </ligand>
</feature>
<evidence type="ECO:0000256" key="2">
    <source>
        <dbReference type="ARBA" id="ARBA00022801"/>
    </source>
</evidence>
<name>A0ABD3SDR1_9STRA</name>
<dbReference type="AlphaFoldDB" id="A0ABD3SDR1"/>
<evidence type="ECO:0000313" key="6">
    <source>
        <dbReference type="Proteomes" id="UP001530377"/>
    </source>
</evidence>
<feature type="binding site" evidence="3">
    <location>
        <position position="410"/>
    </location>
    <ligand>
        <name>Mn(2+)</name>
        <dbReference type="ChEBI" id="CHEBI:29035"/>
        <label>2</label>
    </ligand>
</feature>
<accession>A0ABD3SDR1</accession>
<dbReference type="InterPro" id="IPR036264">
    <property type="entry name" value="Bact_exopeptidase_dim_dom"/>
</dbReference>
<feature type="binding site" evidence="3">
    <location>
        <position position="148"/>
    </location>
    <ligand>
        <name>Mn(2+)</name>
        <dbReference type="ChEBI" id="CHEBI:29035"/>
        <label>2</label>
    </ligand>
</feature>
<dbReference type="FunFam" id="3.30.70.360:FF:000001">
    <property type="entry name" value="N-acetyldiaminopimelate deacetylase"/>
    <property type="match status" value="1"/>
</dbReference>
<dbReference type="CDD" id="cd03886">
    <property type="entry name" value="M20_Acy1"/>
    <property type="match status" value="1"/>
</dbReference>
<feature type="binding site" evidence="3">
    <location>
        <position position="182"/>
    </location>
    <ligand>
        <name>Mn(2+)</name>
        <dbReference type="ChEBI" id="CHEBI:29035"/>
        <label>2</label>
    </ligand>
</feature>
<dbReference type="SUPFAM" id="SSF53187">
    <property type="entry name" value="Zn-dependent exopeptidases"/>
    <property type="match status" value="1"/>
</dbReference>
<sequence>MNDDNNNNKRGGAIDEFLGELTPLLDLDGSTSTSPINVRARVGGIVAEEMVRMRRWFHSHPERSFEEYETSRMIARTLRDMGITEVYENVGRTGVVGIVRGGMVGMDDDDVVWPCVALRADMDALAITEASDVEYKSLYDGTMHACGHDGHMASLLGAARVINDGRHLLRGTVKLIFQPAEEGHNGASAMIDDGVLEDGRCGPKVDVIYGIHLWSMNPLGTISATEGPIMAASDKFVIDVRGAGGHGAAPHTTVDAIVEAAAVIQGLQTIVSRNLDPLETGVVTCGTVGGGYGYNIIADHVEITGTCRTFKPAIREMIEGRMRCMCEGISKSYGGNIDVKYEHGYPPTVNSYPEHCKHVVDVGSELVGLERASVKCVTMGAEDFSYYLQHRPGCFFFVGAALPGEIRGHHKSVFDFDERALQISASMFVGLVAKILL</sequence>
<evidence type="ECO:0000313" key="5">
    <source>
        <dbReference type="EMBL" id="KAL3822597.1"/>
    </source>
</evidence>
<keyword evidence="3" id="KW-0479">Metal-binding</keyword>
<dbReference type="Gene3D" id="3.30.70.360">
    <property type="match status" value="1"/>
</dbReference>
<proteinExistence type="inferred from homology"/>
<dbReference type="Gene3D" id="3.40.630.10">
    <property type="entry name" value="Zn peptidases"/>
    <property type="match status" value="1"/>
</dbReference>
<gene>
    <name evidence="5" type="ORF">ACHAXA_006382</name>
</gene>
<dbReference type="EMBL" id="JALLPB020000060">
    <property type="protein sequence ID" value="KAL3822597.1"/>
    <property type="molecule type" value="Genomic_DNA"/>
</dbReference>
<dbReference type="PIRSF" id="PIRSF005962">
    <property type="entry name" value="Pept_M20D_amidohydro"/>
    <property type="match status" value="1"/>
</dbReference>
<evidence type="ECO:0000256" key="3">
    <source>
        <dbReference type="PIRSR" id="PIRSR005962-1"/>
    </source>
</evidence>
<dbReference type="InterPro" id="IPR017439">
    <property type="entry name" value="Amidohydrolase"/>
</dbReference>
<comment type="similarity">
    <text evidence="1">Belongs to the peptidase M20 family.</text>
</comment>
<dbReference type="Pfam" id="PF01546">
    <property type="entry name" value="Peptidase_M20"/>
    <property type="match status" value="1"/>
</dbReference>
<reference evidence="5 6" key="1">
    <citation type="submission" date="2024-10" db="EMBL/GenBank/DDBJ databases">
        <title>Updated reference genomes for cyclostephanoid diatoms.</title>
        <authorList>
            <person name="Roberts W.R."/>
            <person name="Alverson A.J."/>
        </authorList>
    </citation>
    <scope>NUCLEOTIDE SEQUENCE [LARGE SCALE GENOMIC DNA]</scope>
    <source>
        <strain evidence="5 6">AJA228-03</strain>
    </source>
</reference>
<dbReference type="NCBIfam" id="TIGR01891">
    <property type="entry name" value="amidohydrolases"/>
    <property type="match status" value="1"/>
</dbReference>
<keyword evidence="3" id="KW-0464">Manganese</keyword>
<feature type="domain" description="Peptidase M20 dimerisation" evidence="4">
    <location>
        <begin position="236"/>
        <end position="321"/>
    </location>
</feature>